<dbReference type="GO" id="GO:0005524">
    <property type="term" value="F:ATP binding"/>
    <property type="evidence" value="ECO:0007669"/>
    <property type="project" value="UniProtKB-KW"/>
</dbReference>
<dbReference type="CDD" id="cd01164">
    <property type="entry name" value="FruK_PfkB_like"/>
    <property type="match status" value="1"/>
</dbReference>
<keyword evidence="2 6" id="KW-0808">Transferase</keyword>
<dbReference type="AlphaFoldDB" id="A0A840CC63"/>
<dbReference type="PROSITE" id="PS00583">
    <property type="entry name" value="PFKB_KINASES_1"/>
    <property type="match status" value="1"/>
</dbReference>
<sequence>MQDILTITLNPAVDLSSAVDQVEPELKLRCDPPVTDPGGGGINVSRAVRILGGQTRALVAIGGPMGKKLRQLLVEEGIAILPFRAPGETRQSLAVTDRRDGRQYRFVFPGPTWDDERLAAVLGSIRDAVPDSGFVVLSGSLPPGIPPHFATLVCDCLKDTGAKVVVDTSGAALQDLAKAHPHVPYILRMDGEEAEGLAGQPLPTRADSAAFAASLVARGAARAVVVARGADGSVLAADGLRLHAAAAPVPVKSKVGAGDSFVAGFTLSLARGQDLGAALQRGAAAASAAVMTDATRLCTRADAERLIAECPLTEL</sequence>
<dbReference type="InterPro" id="IPR011611">
    <property type="entry name" value="PfkB_dom"/>
</dbReference>
<proteinExistence type="inferred from homology"/>
<dbReference type="InterPro" id="IPR002173">
    <property type="entry name" value="Carboh/pur_kinase_PfkB_CS"/>
</dbReference>
<evidence type="ECO:0000256" key="2">
    <source>
        <dbReference type="ARBA" id="ARBA00022679"/>
    </source>
</evidence>
<dbReference type="PANTHER" id="PTHR46566:SF2">
    <property type="entry name" value="ATP-DEPENDENT 6-PHOSPHOFRUCTOKINASE ISOZYME 2"/>
    <property type="match status" value="1"/>
</dbReference>
<organism evidence="8 9">
    <name type="scientific">Actibacterium naphthalenivorans</name>
    <dbReference type="NCBI Taxonomy" id="1614693"/>
    <lineage>
        <taxon>Bacteria</taxon>
        <taxon>Pseudomonadati</taxon>
        <taxon>Pseudomonadota</taxon>
        <taxon>Alphaproteobacteria</taxon>
        <taxon>Rhodobacterales</taxon>
        <taxon>Roseobacteraceae</taxon>
        <taxon>Actibacterium</taxon>
    </lineage>
</organism>
<keyword evidence="5" id="KW-0067">ATP-binding</keyword>
<protein>
    <recommendedName>
        <fullName evidence="6">Phosphofructokinase</fullName>
    </recommendedName>
</protein>
<reference evidence="8" key="1">
    <citation type="submission" date="2020-08" db="EMBL/GenBank/DDBJ databases">
        <title>Genomic Encyclopedia of Type Strains, Phase IV (KMG-IV): sequencing the most valuable type-strain genomes for metagenomic binning, comparative biology and taxonomic classification.</title>
        <authorList>
            <person name="Goeker M."/>
        </authorList>
    </citation>
    <scope>NUCLEOTIDE SEQUENCE [LARGE SCALE GENOMIC DNA]</scope>
    <source>
        <strain evidence="8">DSM 105040</strain>
    </source>
</reference>
<evidence type="ECO:0000313" key="8">
    <source>
        <dbReference type="EMBL" id="MBB4022433.1"/>
    </source>
</evidence>
<evidence type="ECO:0000256" key="4">
    <source>
        <dbReference type="ARBA" id="ARBA00022777"/>
    </source>
</evidence>
<evidence type="ECO:0000256" key="1">
    <source>
        <dbReference type="ARBA" id="ARBA00010688"/>
    </source>
</evidence>
<dbReference type="NCBIfam" id="TIGR03168">
    <property type="entry name" value="1-PFK"/>
    <property type="match status" value="1"/>
</dbReference>
<dbReference type="InterPro" id="IPR017583">
    <property type="entry name" value="Tagatose/fructose_Pkinase"/>
</dbReference>
<dbReference type="Pfam" id="PF00294">
    <property type="entry name" value="PfkB"/>
    <property type="match status" value="1"/>
</dbReference>
<dbReference type="EMBL" id="JACIEQ010000002">
    <property type="protein sequence ID" value="MBB4022433.1"/>
    <property type="molecule type" value="Genomic_DNA"/>
</dbReference>
<gene>
    <name evidence="8" type="ORF">GGR17_002242</name>
</gene>
<name>A0A840CC63_9RHOB</name>
<comment type="caution">
    <text evidence="8">The sequence shown here is derived from an EMBL/GenBank/DDBJ whole genome shotgun (WGS) entry which is preliminary data.</text>
</comment>
<dbReference type="PIRSF" id="PIRSF000535">
    <property type="entry name" value="1PFK/6PFK/LacC"/>
    <property type="match status" value="1"/>
</dbReference>
<keyword evidence="3" id="KW-0547">Nucleotide-binding</keyword>
<dbReference type="PANTHER" id="PTHR46566">
    <property type="entry name" value="1-PHOSPHOFRUCTOKINASE-RELATED"/>
    <property type="match status" value="1"/>
</dbReference>
<evidence type="ECO:0000313" key="9">
    <source>
        <dbReference type="Proteomes" id="UP000585681"/>
    </source>
</evidence>
<accession>A0A840CC63</accession>
<dbReference type="SUPFAM" id="SSF53613">
    <property type="entry name" value="Ribokinase-like"/>
    <property type="match status" value="1"/>
</dbReference>
<keyword evidence="9" id="KW-1185">Reference proteome</keyword>
<dbReference type="GO" id="GO:0003872">
    <property type="term" value="F:6-phosphofructokinase activity"/>
    <property type="evidence" value="ECO:0007669"/>
    <property type="project" value="TreeGrafter"/>
</dbReference>
<evidence type="ECO:0000256" key="5">
    <source>
        <dbReference type="ARBA" id="ARBA00022840"/>
    </source>
</evidence>
<dbReference type="RefSeq" id="WP_054539043.1">
    <property type="nucleotide sequence ID" value="NZ_JACIEQ010000002.1"/>
</dbReference>
<dbReference type="GO" id="GO:0005829">
    <property type="term" value="C:cytosol"/>
    <property type="evidence" value="ECO:0007669"/>
    <property type="project" value="TreeGrafter"/>
</dbReference>
<dbReference type="Proteomes" id="UP000585681">
    <property type="component" value="Unassembled WGS sequence"/>
</dbReference>
<evidence type="ECO:0000256" key="3">
    <source>
        <dbReference type="ARBA" id="ARBA00022741"/>
    </source>
</evidence>
<comment type="similarity">
    <text evidence="1 6">Belongs to the carbohydrate kinase PfkB family.</text>
</comment>
<evidence type="ECO:0000259" key="7">
    <source>
        <dbReference type="Pfam" id="PF00294"/>
    </source>
</evidence>
<feature type="domain" description="Carbohydrate kinase PfkB" evidence="7">
    <location>
        <begin position="13"/>
        <end position="298"/>
    </location>
</feature>
<keyword evidence="4 8" id="KW-0418">Kinase</keyword>
<evidence type="ECO:0000256" key="6">
    <source>
        <dbReference type="PIRNR" id="PIRNR000535"/>
    </source>
</evidence>
<dbReference type="Gene3D" id="3.40.1190.20">
    <property type="match status" value="1"/>
</dbReference>
<dbReference type="InterPro" id="IPR029056">
    <property type="entry name" value="Ribokinase-like"/>
</dbReference>